<dbReference type="PANTHER" id="PTHR42806">
    <property type="entry name" value="GLYCINE CLEAVAGE SYSTEM P-PROTEIN"/>
    <property type="match status" value="1"/>
</dbReference>
<dbReference type="InterPro" id="IPR015424">
    <property type="entry name" value="PyrdxlP-dep_Trfase"/>
</dbReference>
<protein>
    <submittedName>
        <fullName evidence="3">Aminomethyl-transferring glycine dehydrogenase subunit GcvPA</fullName>
        <ecNumber evidence="3">1.4.4.2</ecNumber>
    </submittedName>
</protein>
<dbReference type="Gene3D" id="3.90.1150.10">
    <property type="entry name" value="Aspartate Aminotransferase, domain 1"/>
    <property type="match status" value="1"/>
</dbReference>
<dbReference type="GO" id="GO:0004375">
    <property type="term" value="F:glycine dehydrogenase (decarboxylating) activity"/>
    <property type="evidence" value="ECO:0007669"/>
    <property type="project" value="UniProtKB-EC"/>
</dbReference>
<evidence type="ECO:0000259" key="2">
    <source>
        <dbReference type="Pfam" id="PF02347"/>
    </source>
</evidence>
<dbReference type="SUPFAM" id="SSF53383">
    <property type="entry name" value="PLP-dependent transferases"/>
    <property type="match status" value="1"/>
</dbReference>
<proteinExistence type="predicted"/>
<name>A0A372JBN9_9ACTN</name>
<accession>A0A372JBN9</accession>
<dbReference type="Pfam" id="PF02347">
    <property type="entry name" value="GDC-P"/>
    <property type="match status" value="1"/>
</dbReference>
<dbReference type="Proteomes" id="UP000261811">
    <property type="component" value="Unassembled WGS sequence"/>
</dbReference>
<dbReference type="EC" id="1.4.4.2" evidence="3"/>
<gene>
    <name evidence="3" type="ORF">DZF91_32950</name>
</gene>
<dbReference type="Gene3D" id="3.40.640.10">
    <property type="entry name" value="Type I PLP-dependent aspartate aminotransferase-like (Major domain)"/>
    <property type="match status" value="1"/>
</dbReference>
<reference evidence="3 4" key="1">
    <citation type="submission" date="2018-08" db="EMBL/GenBank/DDBJ databases">
        <title>Actinomadura jelena sp. nov., a novel Actinomycete isolated from soil in Chad.</title>
        <authorList>
            <person name="Shi L."/>
        </authorList>
    </citation>
    <scope>NUCLEOTIDE SEQUENCE [LARGE SCALE GENOMIC DNA]</scope>
    <source>
        <strain evidence="3 4">NEAU-G17</strain>
    </source>
</reference>
<dbReference type="PANTHER" id="PTHR42806:SF1">
    <property type="entry name" value="GLYCINE DEHYDROGENASE (DECARBOXYLATING)"/>
    <property type="match status" value="1"/>
</dbReference>
<dbReference type="GO" id="GO:0009116">
    <property type="term" value="P:nucleoside metabolic process"/>
    <property type="evidence" value="ECO:0007669"/>
    <property type="project" value="InterPro"/>
</dbReference>
<dbReference type="InterPro" id="IPR015421">
    <property type="entry name" value="PyrdxlP-dep_Trfase_major"/>
</dbReference>
<keyword evidence="4" id="KW-1185">Reference proteome</keyword>
<dbReference type="InterPro" id="IPR049315">
    <property type="entry name" value="GDC-P_N"/>
</dbReference>
<sequence>MTGSFAHPYIPNAAPDVKRAMLDAVGAESVEDFYVDVPAELRLQAPLDLPAPVRSEAGLVRHMNGLLGRNTSTRDALSFLGGGVYQHHVPAVVDEVVDRSEFLTAYAGEPYEDHGRFQALWEYQSLMGELLEMDVVNVPTYDGFQAAGTALRMAGRVTGARRVVVASAVAADKLSKVVDYVRPDHDVVVVPVVDGRADLAAVRAAVAEGDVAAVYAEAPSFLGVVDPALPELGAIAHEAGALYVVNCNPISLGVVAPPASYGADIVCGDVQPLGVHMSFGGGNAGFIATRDEEHLVAEFPSRLFGVAPTTVEGEYGFGDVAYERTSFALREEGKEWVGTAAALNGIAAGVYLALMGPQGMREIGETIMANTRYAMTRLAAVPGVEVPNADAPHFADFAVRFTGSRTVAEVNAALRGHDVFGGHALSERDALYCVTEVHTKDDIDRLAALLEEIAK</sequence>
<comment type="caution">
    <text evidence="3">The sequence shown here is derived from an EMBL/GenBank/DDBJ whole genome shotgun (WGS) entry which is preliminary data.</text>
</comment>
<dbReference type="AlphaFoldDB" id="A0A372JBN9"/>
<dbReference type="InterPro" id="IPR023010">
    <property type="entry name" value="GcvPA"/>
</dbReference>
<dbReference type="EMBL" id="QURH01000971">
    <property type="protein sequence ID" value="RFU37427.1"/>
    <property type="molecule type" value="Genomic_DNA"/>
</dbReference>
<keyword evidence="1 3" id="KW-0560">Oxidoreductase</keyword>
<dbReference type="InterPro" id="IPR015422">
    <property type="entry name" value="PyrdxlP-dep_Trfase_small"/>
</dbReference>
<dbReference type="RefSeq" id="WP_117360955.1">
    <property type="nucleotide sequence ID" value="NZ_QURH01000971.1"/>
</dbReference>
<evidence type="ECO:0000256" key="1">
    <source>
        <dbReference type="ARBA" id="ARBA00023002"/>
    </source>
</evidence>
<dbReference type="OrthoDB" id="9801272at2"/>
<evidence type="ECO:0000313" key="3">
    <source>
        <dbReference type="EMBL" id="RFU37427.1"/>
    </source>
</evidence>
<evidence type="ECO:0000313" key="4">
    <source>
        <dbReference type="Proteomes" id="UP000261811"/>
    </source>
</evidence>
<dbReference type="NCBIfam" id="NF001696">
    <property type="entry name" value="PRK00451.1"/>
    <property type="match status" value="1"/>
</dbReference>
<organism evidence="3 4">
    <name type="scientific">Actinomadura logoneensis</name>
    <dbReference type="NCBI Taxonomy" id="2293572"/>
    <lineage>
        <taxon>Bacteria</taxon>
        <taxon>Bacillati</taxon>
        <taxon>Actinomycetota</taxon>
        <taxon>Actinomycetes</taxon>
        <taxon>Streptosporangiales</taxon>
        <taxon>Thermomonosporaceae</taxon>
        <taxon>Actinomadura</taxon>
    </lineage>
</organism>
<feature type="domain" description="Glycine cleavage system P-protein N-terminal" evidence="2">
    <location>
        <begin position="9"/>
        <end position="449"/>
    </location>
</feature>